<dbReference type="PRINTS" id="PR00081">
    <property type="entry name" value="GDHRDH"/>
</dbReference>
<proteinExistence type="predicted"/>
<protein>
    <submittedName>
        <fullName evidence="2">(2R,3R)-2,3-butanediol dehydrogenase</fullName>
    </submittedName>
</protein>
<dbReference type="AlphaFoldDB" id="A0A9P6FAN5"/>
<accession>A0A9P6FAN5</accession>
<dbReference type="PANTHER" id="PTHR43313">
    <property type="entry name" value="SHORT-CHAIN DEHYDROGENASE/REDUCTASE FAMILY 9C"/>
    <property type="match status" value="1"/>
</dbReference>
<dbReference type="EMBL" id="JAAAXW010000049">
    <property type="protein sequence ID" value="KAF9546951.1"/>
    <property type="molecule type" value="Genomic_DNA"/>
</dbReference>
<keyword evidence="1" id="KW-0521">NADP</keyword>
<gene>
    <name evidence="2" type="primary">BDH1_2</name>
    <name evidence="2" type="ORF">EC957_009116</name>
</gene>
<dbReference type="GO" id="GO:0008202">
    <property type="term" value="P:steroid metabolic process"/>
    <property type="evidence" value="ECO:0007669"/>
    <property type="project" value="TreeGrafter"/>
</dbReference>
<evidence type="ECO:0000256" key="1">
    <source>
        <dbReference type="ARBA" id="ARBA00022857"/>
    </source>
</evidence>
<dbReference type="Gene3D" id="3.40.50.720">
    <property type="entry name" value="NAD(P)-binding Rossmann-like Domain"/>
    <property type="match status" value="1"/>
</dbReference>
<organism evidence="2 3">
    <name type="scientific">Mortierella hygrophila</name>
    <dbReference type="NCBI Taxonomy" id="979708"/>
    <lineage>
        <taxon>Eukaryota</taxon>
        <taxon>Fungi</taxon>
        <taxon>Fungi incertae sedis</taxon>
        <taxon>Mucoromycota</taxon>
        <taxon>Mortierellomycotina</taxon>
        <taxon>Mortierellomycetes</taxon>
        <taxon>Mortierellales</taxon>
        <taxon>Mortierellaceae</taxon>
        <taxon>Mortierella</taxon>
    </lineage>
</organism>
<evidence type="ECO:0000313" key="2">
    <source>
        <dbReference type="EMBL" id="KAF9546951.1"/>
    </source>
</evidence>
<evidence type="ECO:0000313" key="3">
    <source>
        <dbReference type="Proteomes" id="UP000723463"/>
    </source>
</evidence>
<dbReference type="InterPro" id="IPR036291">
    <property type="entry name" value="NAD(P)-bd_dom_sf"/>
</dbReference>
<dbReference type="PROSITE" id="PS00061">
    <property type="entry name" value="ADH_SHORT"/>
    <property type="match status" value="1"/>
</dbReference>
<dbReference type="InterPro" id="IPR020904">
    <property type="entry name" value="Sc_DH/Rdtase_CS"/>
</dbReference>
<dbReference type="PANTHER" id="PTHR43313:SF36">
    <property type="entry name" value="D-BETA-HYDROXYBUTYRATE DEHYDROGENASE, MITOCHONDRIAL"/>
    <property type="match status" value="1"/>
</dbReference>
<dbReference type="SUPFAM" id="SSF51735">
    <property type="entry name" value="NAD(P)-binding Rossmann-fold domains"/>
    <property type="match status" value="1"/>
</dbReference>
<dbReference type="Proteomes" id="UP000723463">
    <property type="component" value="Unassembled WGS sequence"/>
</dbReference>
<keyword evidence="3" id="KW-1185">Reference proteome</keyword>
<sequence length="330" mass="36988">MTQNTLIDPEELVVVITGADSGFGAGIVEDLHRRGGYTIYATCLTKEAVEKYQARGSTRLHALQVDVTNQDDVNRLRAQVEAECLQGVYCVFNNAGVYLGGFFDFSTEEGFQKIMDINYMGVVRISKALVPSLRTYARSRHHTVLAGADQQKLPRARLLTITSVGARSNTPGFSGYSASKHATASLLDTIRIELSPWEIDVSMLEPTCAKTPLAASFESIAVRNWKNADETMQRMYTPRFVEQWVLNSKLFYTQAMPSEWAVEAAVNAIVKTRGASRARVMVGPRMLLWFIWFQEKLPDWLSDHLSRFVVKQQGLWPADPFLLQDGVKVE</sequence>
<comment type="caution">
    <text evidence="2">The sequence shown here is derived from an EMBL/GenBank/DDBJ whole genome shotgun (WGS) entry which is preliminary data.</text>
</comment>
<dbReference type="GO" id="GO:0016491">
    <property type="term" value="F:oxidoreductase activity"/>
    <property type="evidence" value="ECO:0007669"/>
    <property type="project" value="TreeGrafter"/>
</dbReference>
<dbReference type="Pfam" id="PF00106">
    <property type="entry name" value="adh_short"/>
    <property type="match status" value="1"/>
</dbReference>
<name>A0A9P6FAN5_9FUNG</name>
<reference evidence="2" key="1">
    <citation type="journal article" date="2020" name="Fungal Divers.">
        <title>Resolving the Mortierellaceae phylogeny through synthesis of multi-gene phylogenetics and phylogenomics.</title>
        <authorList>
            <person name="Vandepol N."/>
            <person name="Liber J."/>
            <person name="Desiro A."/>
            <person name="Na H."/>
            <person name="Kennedy M."/>
            <person name="Barry K."/>
            <person name="Grigoriev I.V."/>
            <person name="Miller A.N."/>
            <person name="O'Donnell K."/>
            <person name="Stajich J.E."/>
            <person name="Bonito G."/>
        </authorList>
    </citation>
    <scope>NUCLEOTIDE SEQUENCE</scope>
    <source>
        <strain evidence="2">NRRL 2591</strain>
    </source>
</reference>
<dbReference type="InterPro" id="IPR002347">
    <property type="entry name" value="SDR_fam"/>
</dbReference>